<proteinExistence type="predicted"/>
<sequence>MPKSKLKNAAKEYILTQSRNSDEKFSKSTVTENSDPEYSDQKYSDPELLVFESENSNKEKFNNKKTELNKEARQLIYKNNLQKAAQGSMSLDNFFKLIKKLKIEYEMLDSDISDLDIKNDSSSLKQLYKLNNKLKDIKNINAYEYLCLLTVHKYLTAIFNNYEEFQSYIKLSFEISQQVFQHGL</sequence>
<keyword evidence="4" id="KW-1185">Reference proteome</keyword>
<dbReference type="Proteomes" id="UP000789759">
    <property type="component" value="Unassembled WGS sequence"/>
</dbReference>
<dbReference type="AlphaFoldDB" id="A0A9N9EW09"/>
<feature type="region of interest" description="Disordered" evidence="2">
    <location>
        <begin position="1"/>
        <end position="44"/>
    </location>
</feature>
<evidence type="ECO:0000256" key="1">
    <source>
        <dbReference type="SAM" id="Coils"/>
    </source>
</evidence>
<protein>
    <submittedName>
        <fullName evidence="3">6935_t:CDS:1</fullName>
    </submittedName>
</protein>
<dbReference type="OrthoDB" id="2472905at2759"/>
<feature type="coiled-coil region" evidence="1">
    <location>
        <begin position="51"/>
        <end position="118"/>
    </location>
</feature>
<accession>A0A9N9EW09</accession>
<evidence type="ECO:0000313" key="4">
    <source>
        <dbReference type="Proteomes" id="UP000789759"/>
    </source>
</evidence>
<keyword evidence="1" id="KW-0175">Coiled coil</keyword>
<organism evidence="3 4">
    <name type="scientific">Cetraspora pellucida</name>
    <dbReference type="NCBI Taxonomy" id="1433469"/>
    <lineage>
        <taxon>Eukaryota</taxon>
        <taxon>Fungi</taxon>
        <taxon>Fungi incertae sedis</taxon>
        <taxon>Mucoromycota</taxon>
        <taxon>Glomeromycotina</taxon>
        <taxon>Glomeromycetes</taxon>
        <taxon>Diversisporales</taxon>
        <taxon>Gigasporaceae</taxon>
        <taxon>Cetraspora</taxon>
    </lineage>
</organism>
<name>A0A9N9EW09_9GLOM</name>
<comment type="caution">
    <text evidence="3">The sequence shown here is derived from an EMBL/GenBank/DDBJ whole genome shotgun (WGS) entry which is preliminary data.</text>
</comment>
<evidence type="ECO:0000313" key="3">
    <source>
        <dbReference type="EMBL" id="CAG8696975.1"/>
    </source>
</evidence>
<gene>
    <name evidence="3" type="ORF">CPELLU_LOCUS11616</name>
</gene>
<evidence type="ECO:0000256" key="2">
    <source>
        <dbReference type="SAM" id="MobiDB-lite"/>
    </source>
</evidence>
<reference evidence="3" key="1">
    <citation type="submission" date="2021-06" db="EMBL/GenBank/DDBJ databases">
        <authorList>
            <person name="Kallberg Y."/>
            <person name="Tangrot J."/>
            <person name="Rosling A."/>
        </authorList>
    </citation>
    <scope>NUCLEOTIDE SEQUENCE</scope>
    <source>
        <strain evidence="3">FL966</strain>
    </source>
</reference>
<dbReference type="EMBL" id="CAJVQA010010449">
    <property type="protein sequence ID" value="CAG8696975.1"/>
    <property type="molecule type" value="Genomic_DNA"/>
</dbReference>